<proteinExistence type="predicted"/>
<sequence length="34" mass="4150">MQSRHNRPMHSTPIVIRFKNVALWSFKASRDQFY</sequence>
<keyword evidence="3" id="KW-1185">Reference proteome</keyword>
<gene>
    <name evidence="2" type="ORF">OGM63_12595</name>
</gene>
<accession>A0ABT3AYY9</accession>
<feature type="domain" description="DUF5895" evidence="1">
    <location>
        <begin position="3"/>
        <end position="33"/>
    </location>
</feature>
<protein>
    <submittedName>
        <fullName evidence="2">DUF5895 domain-containing protein</fullName>
    </submittedName>
</protein>
<name>A0ABT3AYY9_9CYAN</name>
<organism evidence="2 3">
    <name type="scientific">Plectonema radiosum NIES-515</name>
    <dbReference type="NCBI Taxonomy" id="2986073"/>
    <lineage>
        <taxon>Bacteria</taxon>
        <taxon>Bacillati</taxon>
        <taxon>Cyanobacteriota</taxon>
        <taxon>Cyanophyceae</taxon>
        <taxon>Oscillatoriophycideae</taxon>
        <taxon>Oscillatoriales</taxon>
        <taxon>Microcoleaceae</taxon>
        <taxon>Plectonema</taxon>
    </lineage>
</organism>
<dbReference type="Proteomes" id="UP001526143">
    <property type="component" value="Unassembled WGS sequence"/>
</dbReference>
<dbReference type="Pfam" id="PF19247">
    <property type="entry name" value="DUF5895"/>
    <property type="match status" value="1"/>
</dbReference>
<reference evidence="2 3" key="1">
    <citation type="submission" date="2022-10" db="EMBL/GenBank/DDBJ databases">
        <title>Identification of biosynthetic pathway for the production of the potent trypsin inhibitor radiosumin.</title>
        <authorList>
            <person name="Fewer D.P."/>
            <person name="Delbaje E."/>
            <person name="Ouyang X."/>
            <person name="Agostino P.D."/>
            <person name="Wahlsten M."/>
            <person name="Jokela J."/>
            <person name="Permi P."/>
            <person name="Haapaniemi E."/>
            <person name="Koistinen H."/>
        </authorList>
    </citation>
    <scope>NUCLEOTIDE SEQUENCE [LARGE SCALE GENOMIC DNA]</scope>
    <source>
        <strain evidence="2 3">NIES-515</strain>
    </source>
</reference>
<dbReference type="RefSeq" id="WP_263745914.1">
    <property type="nucleotide sequence ID" value="NZ_JAOWRF010000191.1"/>
</dbReference>
<evidence type="ECO:0000259" key="1">
    <source>
        <dbReference type="Pfam" id="PF19247"/>
    </source>
</evidence>
<evidence type="ECO:0000313" key="2">
    <source>
        <dbReference type="EMBL" id="MCV3214339.1"/>
    </source>
</evidence>
<dbReference type="EMBL" id="JAOWRF010000191">
    <property type="protein sequence ID" value="MCV3214339.1"/>
    <property type="molecule type" value="Genomic_DNA"/>
</dbReference>
<dbReference type="InterPro" id="IPR045414">
    <property type="entry name" value="DUF5895"/>
</dbReference>
<comment type="caution">
    <text evidence="2">The sequence shown here is derived from an EMBL/GenBank/DDBJ whole genome shotgun (WGS) entry which is preliminary data.</text>
</comment>
<evidence type="ECO:0000313" key="3">
    <source>
        <dbReference type="Proteomes" id="UP001526143"/>
    </source>
</evidence>